<dbReference type="EMBL" id="CP040396">
    <property type="protein sequence ID" value="QCT03878.1"/>
    <property type="molecule type" value="Genomic_DNA"/>
</dbReference>
<proteinExistence type="predicted"/>
<protein>
    <submittedName>
        <fullName evidence="1">Uncharacterized protein</fullName>
    </submittedName>
</protein>
<sequence length="51" mass="5743">MGSLYLCNHHKNNVAAGREADGSPMRLYVTEYKPLARVTVHFYVTSFPAND</sequence>
<name>A0A4P8XMU2_9BACL</name>
<dbReference type="KEGG" id="palo:E6C60_3167"/>
<evidence type="ECO:0000313" key="2">
    <source>
        <dbReference type="Proteomes" id="UP000300879"/>
    </source>
</evidence>
<organism evidence="1 2">
    <name type="scientific">Paenibacillus algicola</name>
    <dbReference type="NCBI Taxonomy" id="2565926"/>
    <lineage>
        <taxon>Bacteria</taxon>
        <taxon>Bacillati</taxon>
        <taxon>Bacillota</taxon>
        <taxon>Bacilli</taxon>
        <taxon>Bacillales</taxon>
        <taxon>Paenibacillaceae</taxon>
        <taxon>Paenibacillus</taxon>
    </lineage>
</organism>
<dbReference type="Proteomes" id="UP000300879">
    <property type="component" value="Chromosome"/>
</dbReference>
<dbReference type="AlphaFoldDB" id="A0A4P8XMU2"/>
<reference evidence="1 2" key="1">
    <citation type="submission" date="2019-05" db="EMBL/GenBank/DDBJ databases">
        <authorList>
            <person name="Chen C."/>
        </authorList>
    </citation>
    <scope>NUCLEOTIDE SEQUENCE [LARGE SCALE GENOMIC DNA]</scope>
    <source>
        <strain evidence="1 2">HB172198</strain>
    </source>
</reference>
<evidence type="ECO:0000313" key="1">
    <source>
        <dbReference type="EMBL" id="QCT03878.1"/>
    </source>
</evidence>
<keyword evidence="2" id="KW-1185">Reference proteome</keyword>
<gene>
    <name evidence="1" type="ORF">E6C60_3167</name>
</gene>
<accession>A0A4P8XMU2</accession>